<proteinExistence type="inferred from homology"/>
<dbReference type="EMBL" id="CP000448">
    <property type="protein sequence ID" value="ABI68985.1"/>
    <property type="molecule type" value="Genomic_DNA"/>
</dbReference>
<dbReference type="Gene3D" id="1.20.58.2180">
    <property type="match status" value="1"/>
</dbReference>
<dbReference type="Gene3D" id="3.40.50.1980">
    <property type="entry name" value="Nitrogenase molybdenum iron protein domain"/>
    <property type="match status" value="2"/>
</dbReference>
<sequence length="378" mass="42909">MASQRIVTDLWRGGIKLKRKRSYIIFLSILALLLSSGLAGCNKEKTQETVVPAEPGMRTVVDMAGREVSVPKQIKKVFSTNPPGTILLYTMDPELLIAWNYYLGEAERKFILPQYHELPNLGGWMAKTTCNTEELLKIGPDLILYMGDINDMSKSQADDIQKQVNIPVVMVNGDLTKMDETYDFTGKLLNMEKQAELLGSYCRETVKQVQAKSKNIAEDKRVRVYYAEGASGLETDPCGSRHTEVLDMVGGVNVADVIAKGERGMTQVSHEQVLLWNPDLIICWGQCFKEIFSDSKWQNIKAVQDQKVYMVPSGPFNWFDRPPSVNRILGLKWLGNLLYPEVYAYDIAKETREFYQKFYHYDLTDEDITFLLKDSGGK</sequence>
<gene>
    <name evidence="3" type="ordered locus">Swol_1687</name>
</gene>
<dbReference type="SUPFAM" id="SSF53807">
    <property type="entry name" value="Helical backbone' metal receptor"/>
    <property type="match status" value="1"/>
</dbReference>
<dbReference type="HOGENOM" id="CLU_038034_13_1_9"/>
<feature type="domain" description="Fe/B12 periplasmic-binding" evidence="2">
    <location>
        <begin position="76"/>
        <end position="342"/>
    </location>
</feature>
<dbReference type="AlphaFoldDB" id="Q0AWB9"/>
<dbReference type="Pfam" id="PF01497">
    <property type="entry name" value="Peripla_BP_2"/>
    <property type="match status" value="1"/>
</dbReference>
<dbReference type="STRING" id="335541.Swol_1687"/>
<evidence type="ECO:0000256" key="1">
    <source>
        <dbReference type="ARBA" id="ARBA00008814"/>
    </source>
</evidence>
<dbReference type="InterPro" id="IPR002491">
    <property type="entry name" value="ABC_transptr_periplasmic_BD"/>
</dbReference>
<dbReference type="PANTHER" id="PTHR30535">
    <property type="entry name" value="VITAMIN B12-BINDING PROTEIN"/>
    <property type="match status" value="1"/>
</dbReference>
<organism evidence="3 4">
    <name type="scientific">Syntrophomonas wolfei subsp. wolfei (strain DSM 2245B / Goettingen)</name>
    <dbReference type="NCBI Taxonomy" id="335541"/>
    <lineage>
        <taxon>Bacteria</taxon>
        <taxon>Bacillati</taxon>
        <taxon>Bacillota</taxon>
        <taxon>Clostridia</taxon>
        <taxon>Eubacteriales</taxon>
        <taxon>Syntrophomonadaceae</taxon>
        <taxon>Syntrophomonas</taxon>
    </lineage>
</organism>
<evidence type="ECO:0000313" key="3">
    <source>
        <dbReference type="EMBL" id="ABI68985.1"/>
    </source>
</evidence>
<name>Q0AWB9_SYNWW</name>
<dbReference type="GO" id="GO:0071281">
    <property type="term" value="P:cellular response to iron ion"/>
    <property type="evidence" value="ECO:0007669"/>
    <property type="project" value="TreeGrafter"/>
</dbReference>
<dbReference type="PROSITE" id="PS50983">
    <property type="entry name" value="FE_B12_PBP"/>
    <property type="match status" value="1"/>
</dbReference>
<evidence type="ECO:0000313" key="4">
    <source>
        <dbReference type="Proteomes" id="UP000001968"/>
    </source>
</evidence>
<dbReference type="KEGG" id="swo:Swol_1687"/>
<keyword evidence="4" id="KW-1185">Reference proteome</keyword>
<protein>
    <submittedName>
        <fullName evidence="3">Periplasmic binding protein</fullName>
    </submittedName>
</protein>
<dbReference type="PANTHER" id="PTHR30535:SF34">
    <property type="entry name" value="MOLYBDATE-BINDING PROTEIN MOLA"/>
    <property type="match status" value="1"/>
</dbReference>
<dbReference type="Proteomes" id="UP000001968">
    <property type="component" value="Chromosome"/>
</dbReference>
<comment type="similarity">
    <text evidence="1">Belongs to the bacterial solute-binding protein 8 family.</text>
</comment>
<reference evidence="4" key="1">
    <citation type="journal article" date="2010" name="Environ. Microbiol.">
        <title>The genome of Syntrophomonas wolfei: new insights into syntrophic metabolism and biohydrogen production.</title>
        <authorList>
            <person name="Sieber J.R."/>
            <person name="Sims D.R."/>
            <person name="Han C."/>
            <person name="Kim E."/>
            <person name="Lykidis A."/>
            <person name="Lapidus A.L."/>
            <person name="McDonnald E."/>
            <person name="Rohlin L."/>
            <person name="Culley D.E."/>
            <person name="Gunsalus R."/>
            <person name="McInerney M.J."/>
        </authorList>
    </citation>
    <scope>NUCLEOTIDE SEQUENCE [LARGE SCALE GENOMIC DNA]</scope>
    <source>
        <strain evidence="4">DSM 2245B / Goettingen</strain>
    </source>
</reference>
<dbReference type="eggNOG" id="COG0614">
    <property type="taxonomic scope" value="Bacteria"/>
</dbReference>
<accession>Q0AWB9</accession>
<dbReference type="InterPro" id="IPR050902">
    <property type="entry name" value="ABC_Transporter_SBP"/>
</dbReference>
<evidence type="ECO:0000259" key="2">
    <source>
        <dbReference type="PROSITE" id="PS50983"/>
    </source>
</evidence>